<dbReference type="InterPro" id="IPR002744">
    <property type="entry name" value="MIP18-like"/>
</dbReference>
<evidence type="ECO:0000259" key="1">
    <source>
        <dbReference type="Pfam" id="PF01883"/>
    </source>
</evidence>
<dbReference type="RefSeq" id="WP_269886134.1">
    <property type="nucleotide sequence ID" value="NZ_JAQAGZ010000044.1"/>
</dbReference>
<keyword evidence="3" id="KW-1185">Reference proteome</keyword>
<dbReference type="Gene3D" id="3.30.300.130">
    <property type="entry name" value="Fe-S cluster assembly (FSCA)"/>
    <property type="match status" value="1"/>
</dbReference>
<dbReference type="Pfam" id="PF01883">
    <property type="entry name" value="FeS_assembly_P"/>
    <property type="match status" value="1"/>
</dbReference>
<sequence>MKTEDKILSALEEVIDPEVGVNIVDLGLIYDVTVNEMGKARIEMTLTVPECPLADQIVDNVKRVSAQTPGVKEVEVQLVWEPKWTPARMNDQAREEIRSRQTLMT</sequence>
<dbReference type="PANTHER" id="PTHR42831:SF1">
    <property type="entry name" value="FE-S PROTEIN MATURATION AUXILIARY FACTOR YITW"/>
    <property type="match status" value="1"/>
</dbReference>
<dbReference type="InterPro" id="IPR052339">
    <property type="entry name" value="Fe-S_Maturation_MIP18"/>
</dbReference>
<organism evidence="2 3">
    <name type="scientific">Paenibacillus gyeongsangnamensis</name>
    <dbReference type="NCBI Taxonomy" id="3388067"/>
    <lineage>
        <taxon>Bacteria</taxon>
        <taxon>Bacillati</taxon>
        <taxon>Bacillota</taxon>
        <taxon>Bacilli</taxon>
        <taxon>Bacillales</taxon>
        <taxon>Paenibacillaceae</taxon>
        <taxon>Paenibacillus</taxon>
    </lineage>
</organism>
<proteinExistence type="predicted"/>
<dbReference type="Proteomes" id="UP001527882">
    <property type="component" value="Unassembled WGS sequence"/>
</dbReference>
<dbReference type="PANTHER" id="PTHR42831">
    <property type="entry name" value="FE-S PROTEIN MATURATION AUXILIARY FACTOR YITW"/>
    <property type="match status" value="1"/>
</dbReference>
<dbReference type="InterPro" id="IPR034904">
    <property type="entry name" value="FSCA_dom_sf"/>
</dbReference>
<evidence type="ECO:0000313" key="2">
    <source>
        <dbReference type="EMBL" id="MCZ8517605.1"/>
    </source>
</evidence>
<dbReference type="EMBL" id="JAQAGZ010000044">
    <property type="protein sequence ID" value="MCZ8517605.1"/>
    <property type="molecule type" value="Genomic_DNA"/>
</dbReference>
<reference evidence="2 3" key="1">
    <citation type="submission" date="2022-12" db="EMBL/GenBank/DDBJ databases">
        <title>Draft genome sequence of Paenibacillus sp. dW9.</title>
        <authorList>
            <person name="Choi E.-W."/>
            <person name="Kim D.-U."/>
        </authorList>
    </citation>
    <scope>NUCLEOTIDE SEQUENCE [LARGE SCALE GENOMIC DNA]</scope>
    <source>
        <strain evidence="3">dW9</strain>
    </source>
</reference>
<name>A0ABT4QL67_9BACL</name>
<dbReference type="SUPFAM" id="SSF117916">
    <property type="entry name" value="Fe-S cluster assembly (FSCA) domain-like"/>
    <property type="match status" value="1"/>
</dbReference>
<accession>A0ABT4QL67</accession>
<protein>
    <submittedName>
        <fullName evidence="2">Iron-sulfur cluster assembly protein</fullName>
    </submittedName>
</protein>
<gene>
    <name evidence="2" type="ORF">O9H85_35850</name>
</gene>
<comment type="caution">
    <text evidence="2">The sequence shown here is derived from an EMBL/GenBank/DDBJ whole genome shotgun (WGS) entry which is preliminary data.</text>
</comment>
<feature type="domain" description="MIP18 family-like" evidence="1">
    <location>
        <begin position="4"/>
        <end position="76"/>
    </location>
</feature>
<evidence type="ECO:0000313" key="3">
    <source>
        <dbReference type="Proteomes" id="UP001527882"/>
    </source>
</evidence>